<dbReference type="InterPro" id="IPR023606">
    <property type="entry name" value="CoA-Trfase_III_dom_1_sf"/>
</dbReference>
<evidence type="ECO:0000256" key="1">
    <source>
        <dbReference type="ARBA" id="ARBA00022679"/>
    </source>
</evidence>
<dbReference type="InterPro" id="IPR003673">
    <property type="entry name" value="CoA-Trfase_fam_III"/>
</dbReference>
<dbReference type="Gene3D" id="3.30.1540.10">
    <property type="entry name" value="formyl-coa transferase, domain 3"/>
    <property type="match status" value="1"/>
</dbReference>
<dbReference type="EMBL" id="UINC01138306">
    <property type="protein sequence ID" value="SVD24173.1"/>
    <property type="molecule type" value="Genomic_DNA"/>
</dbReference>
<dbReference type="InterPro" id="IPR044855">
    <property type="entry name" value="CoA-Trfase_III_dom3_sf"/>
</dbReference>
<name>A0A382TQE9_9ZZZZ</name>
<dbReference type="PANTHER" id="PTHR48207:SF3">
    <property type="entry name" value="SUCCINATE--HYDROXYMETHYLGLUTARATE COA-TRANSFERASE"/>
    <property type="match status" value="1"/>
</dbReference>
<proteinExistence type="predicted"/>
<dbReference type="Gene3D" id="3.40.50.10540">
    <property type="entry name" value="Crotonobetainyl-coa:carnitine coa-transferase, domain 1"/>
    <property type="match status" value="1"/>
</dbReference>
<gene>
    <name evidence="2" type="ORF">METZ01_LOCUS377027</name>
</gene>
<sequence>ISQAECVTSTIPETILEYTANKKIVKRMGNSHPNISPHGCYPCKGQDKWITITANSQDQWKSLSNLLLPETGTDNRFESNASRIHNRKELDKLISSRTLSWDNVELMNTLQRKGVAAGAVLNGKELLFNEHLNQRDFFEIVDHHPESEVPTLPYPGKPWKMSANSDVKMKGAPLFGQHNESILKNHLGLTNESYDALINEEAVVNYIKLDPKEILVSREAREEEGSIYSYDPDFKSTIKSYFNI</sequence>
<evidence type="ECO:0000313" key="2">
    <source>
        <dbReference type="EMBL" id="SVD24173.1"/>
    </source>
</evidence>
<dbReference type="Pfam" id="PF02515">
    <property type="entry name" value="CoA_transf_3"/>
    <property type="match status" value="1"/>
</dbReference>
<keyword evidence="1" id="KW-0808">Transferase</keyword>
<dbReference type="GO" id="GO:0008410">
    <property type="term" value="F:CoA-transferase activity"/>
    <property type="evidence" value="ECO:0007669"/>
    <property type="project" value="TreeGrafter"/>
</dbReference>
<accession>A0A382TQE9</accession>
<reference evidence="2" key="1">
    <citation type="submission" date="2018-05" db="EMBL/GenBank/DDBJ databases">
        <authorList>
            <person name="Lanie J.A."/>
            <person name="Ng W.-L."/>
            <person name="Kazmierczak K.M."/>
            <person name="Andrzejewski T.M."/>
            <person name="Davidsen T.M."/>
            <person name="Wayne K.J."/>
            <person name="Tettelin H."/>
            <person name="Glass J.I."/>
            <person name="Rusch D."/>
            <person name="Podicherti R."/>
            <person name="Tsui H.-C.T."/>
            <person name="Winkler M.E."/>
        </authorList>
    </citation>
    <scope>NUCLEOTIDE SEQUENCE</scope>
</reference>
<organism evidence="2">
    <name type="scientific">marine metagenome</name>
    <dbReference type="NCBI Taxonomy" id="408172"/>
    <lineage>
        <taxon>unclassified sequences</taxon>
        <taxon>metagenomes</taxon>
        <taxon>ecological metagenomes</taxon>
    </lineage>
</organism>
<dbReference type="SUPFAM" id="SSF89796">
    <property type="entry name" value="CoA-transferase family III (CaiB/BaiF)"/>
    <property type="match status" value="1"/>
</dbReference>
<feature type="non-terminal residue" evidence="2">
    <location>
        <position position="1"/>
    </location>
</feature>
<dbReference type="AlphaFoldDB" id="A0A382TQE9"/>
<dbReference type="PANTHER" id="PTHR48207">
    <property type="entry name" value="SUCCINATE--HYDROXYMETHYLGLUTARATE COA-TRANSFERASE"/>
    <property type="match status" value="1"/>
</dbReference>
<dbReference type="InterPro" id="IPR050483">
    <property type="entry name" value="CoA-transferase_III_domain"/>
</dbReference>
<protein>
    <submittedName>
        <fullName evidence="2">Uncharacterized protein</fullName>
    </submittedName>
</protein>